<keyword evidence="2" id="KW-0732">Signal</keyword>
<dbReference type="RefSeq" id="XP_052123519.1">
    <property type="nucleotide sequence ID" value="XM_052267559.1"/>
</dbReference>
<proteinExistence type="predicted"/>
<dbReference type="AlphaFoldDB" id="A0A9C6U5S6"/>
<protein>
    <submittedName>
        <fullName evidence="4">Uncharacterized protein LOC113216447 isoform X2</fullName>
    </submittedName>
</protein>
<feature type="signal peptide" evidence="2">
    <location>
        <begin position="1"/>
        <end position="23"/>
    </location>
</feature>
<feature type="region of interest" description="Disordered" evidence="1">
    <location>
        <begin position="127"/>
        <end position="161"/>
    </location>
</feature>
<organism evidence="3 4">
    <name type="scientific">Frankliniella occidentalis</name>
    <name type="common">Western flower thrips</name>
    <name type="synonym">Euthrips occidentalis</name>
    <dbReference type="NCBI Taxonomy" id="133901"/>
    <lineage>
        <taxon>Eukaryota</taxon>
        <taxon>Metazoa</taxon>
        <taxon>Ecdysozoa</taxon>
        <taxon>Arthropoda</taxon>
        <taxon>Hexapoda</taxon>
        <taxon>Insecta</taxon>
        <taxon>Pterygota</taxon>
        <taxon>Neoptera</taxon>
        <taxon>Paraneoptera</taxon>
        <taxon>Thysanoptera</taxon>
        <taxon>Terebrantia</taxon>
        <taxon>Thripoidea</taxon>
        <taxon>Thripidae</taxon>
        <taxon>Frankliniella</taxon>
    </lineage>
</organism>
<accession>A0A9C6U5S6</accession>
<feature type="chain" id="PRO_5038535358" evidence="2">
    <location>
        <begin position="24"/>
        <end position="161"/>
    </location>
</feature>
<evidence type="ECO:0000313" key="3">
    <source>
        <dbReference type="Proteomes" id="UP000504606"/>
    </source>
</evidence>
<dbReference type="GeneID" id="113216447"/>
<dbReference type="Proteomes" id="UP000504606">
    <property type="component" value="Unplaced"/>
</dbReference>
<evidence type="ECO:0000256" key="1">
    <source>
        <dbReference type="SAM" id="MobiDB-lite"/>
    </source>
</evidence>
<feature type="compositionally biased region" description="Gly residues" evidence="1">
    <location>
        <begin position="139"/>
        <end position="153"/>
    </location>
</feature>
<keyword evidence="3" id="KW-1185">Reference proteome</keyword>
<reference evidence="4" key="1">
    <citation type="submission" date="2025-08" db="UniProtKB">
        <authorList>
            <consortium name="RefSeq"/>
        </authorList>
    </citation>
    <scope>IDENTIFICATION</scope>
    <source>
        <tissue evidence="4">Whole organism</tissue>
    </source>
</reference>
<gene>
    <name evidence="4" type="primary">LOC113216447</name>
</gene>
<evidence type="ECO:0000313" key="4">
    <source>
        <dbReference type="RefSeq" id="XP_052123519.1"/>
    </source>
</evidence>
<name>A0A9C6U5S6_FRAOC</name>
<evidence type="ECO:0000256" key="2">
    <source>
        <dbReference type="SAM" id="SignalP"/>
    </source>
</evidence>
<sequence>MARRLSLFGLLTLALASPTTTEATMLDAGACGVNITASETPPTKAAVMEAWTAFLGADPGSVKLLAFDGTILEQNRKEVSLRRSLSPLHLHRGAVMKYVSASSWQTFSEEPLEPWGIVQVEGMIRKEPDDGRELRPLGPGRGGAAGGGGGDGAGAAAVPTG</sequence>